<dbReference type="AlphaFoldDB" id="A0A381N735"/>
<dbReference type="Gene3D" id="1.10.287.180">
    <property type="entry name" value="Transcription elongation factor, GreA/GreB, N-terminal domain"/>
    <property type="match status" value="1"/>
</dbReference>
<dbReference type="GO" id="GO:0006354">
    <property type="term" value="P:DNA-templated transcription elongation"/>
    <property type="evidence" value="ECO:0007669"/>
    <property type="project" value="TreeGrafter"/>
</dbReference>
<accession>A0A381N735</accession>
<evidence type="ECO:0000256" key="5">
    <source>
        <dbReference type="ARBA" id="ARBA00023163"/>
    </source>
</evidence>
<dbReference type="SUPFAM" id="SSF54534">
    <property type="entry name" value="FKBP-like"/>
    <property type="match status" value="1"/>
</dbReference>
<dbReference type="SUPFAM" id="SSF46557">
    <property type="entry name" value="GreA transcript cleavage protein, N-terminal domain"/>
    <property type="match status" value="1"/>
</dbReference>
<dbReference type="InterPro" id="IPR028624">
    <property type="entry name" value="Tscrpt_elong_fac_GreA/B"/>
</dbReference>
<dbReference type="GO" id="GO:0070063">
    <property type="term" value="F:RNA polymerase binding"/>
    <property type="evidence" value="ECO:0007669"/>
    <property type="project" value="InterPro"/>
</dbReference>
<dbReference type="GO" id="GO:0032784">
    <property type="term" value="P:regulation of DNA-templated transcription elongation"/>
    <property type="evidence" value="ECO:0007669"/>
    <property type="project" value="InterPro"/>
</dbReference>
<dbReference type="Gene3D" id="3.10.50.30">
    <property type="entry name" value="Transcription elongation factor, GreA/GreB, C-terminal domain"/>
    <property type="match status" value="1"/>
</dbReference>
<feature type="domain" description="Transcription elongation factor GreA/GreB C-terminal" evidence="8">
    <location>
        <begin position="77"/>
        <end position="150"/>
    </location>
</feature>
<organism evidence="10">
    <name type="scientific">marine metagenome</name>
    <dbReference type="NCBI Taxonomy" id="408172"/>
    <lineage>
        <taxon>unclassified sequences</taxon>
        <taxon>metagenomes</taxon>
        <taxon>ecological metagenomes</taxon>
    </lineage>
</organism>
<keyword evidence="3" id="KW-0805">Transcription regulation</keyword>
<dbReference type="PROSITE" id="PS00830">
    <property type="entry name" value="GREAB_2"/>
    <property type="match status" value="1"/>
</dbReference>
<evidence type="ECO:0000256" key="7">
    <source>
        <dbReference type="ARBA" id="ARBA00030776"/>
    </source>
</evidence>
<evidence type="ECO:0000256" key="2">
    <source>
        <dbReference type="ARBA" id="ARBA00013729"/>
    </source>
</evidence>
<dbReference type="PANTHER" id="PTHR30437">
    <property type="entry name" value="TRANSCRIPTION ELONGATION FACTOR GREA"/>
    <property type="match status" value="1"/>
</dbReference>
<feature type="domain" description="Transcription elongation factor GreA/GreB N-terminal" evidence="9">
    <location>
        <begin position="7"/>
        <end position="67"/>
    </location>
</feature>
<comment type="similarity">
    <text evidence="1">Belongs to the GreA/GreB family.</text>
</comment>
<dbReference type="EMBL" id="UINC01000113">
    <property type="protein sequence ID" value="SUZ49393.1"/>
    <property type="molecule type" value="Genomic_DNA"/>
</dbReference>
<dbReference type="PANTHER" id="PTHR30437:SF4">
    <property type="entry name" value="TRANSCRIPTION ELONGATION FACTOR GREA"/>
    <property type="match status" value="1"/>
</dbReference>
<evidence type="ECO:0000256" key="1">
    <source>
        <dbReference type="ARBA" id="ARBA00008213"/>
    </source>
</evidence>
<evidence type="ECO:0000313" key="10">
    <source>
        <dbReference type="EMBL" id="SUZ49393.1"/>
    </source>
</evidence>
<dbReference type="InterPro" id="IPR023459">
    <property type="entry name" value="Tscrpt_elong_fac_GreA/B_fam"/>
</dbReference>
<evidence type="ECO:0000256" key="4">
    <source>
        <dbReference type="ARBA" id="ARBA00023125"/>
    </source>
</evidence>
<dbReference type="PIRSF" id="PIRSF006092">
    <property type="entry name" value="GreA_GreB"/>
    <property type="match status" value="1"/>
</dbReference>
<dbReference type="FunFam" id="1.10.287.180:FF:000001">
    <property type="entry name" value="Transcription elongation factor GreA"/>
    <property type="match status" value="1"/>
</dbReference>
<dbReference type="Pfam" id="PF03449">
    <property type="entry name" value="GreA_GreB_N"/>
    <property type="match status" value="1"/>
</dbReference>
<comment type="function">
    <text evidence="6">Necessary for efficient RNA polymerase transcription elongation past template-encoded arresting sites. The arresting sites in DNA have the property of trapping a certain fraction of elongating RNA polymerases that pass through, resulting in locked ternary complexes. Cleavage of the nascent transcript by cleavage factors such as GreA or GreB allows the resumption of elongation from the new 3'terminus. GreA releases sequences of 2 to 3 nucleotides.</text>
</comment>
<keyword evidence="4" id="KW-0238">DNA-binding</keyword>
<dbReference type="HAMAP" id="MF_00105">
    <property type="entry name" value="GreA_GreB"/>
    <property type="match status" value="1"/>
</dbReference>
<dbReference type="InterPro" id="IPR036805">
    <property type="entry name" value="Tscrpt_elong_fac_GreA/B_N_sf"/>
</dbReference>
<dbReference type="InterPro" id="IPR001437">
    <property type="entry name" value="Tscrpt_elong_fac_GreA/B_C"/>
</dbReference>
<dbReference type="GO" id="GO:0003677">
    <property type="term" value="F:DNA binding"/>
    <property type="evidence" value="ECO:0007669"/>
    <property type="project" value="UniProtKB-KW"/>
</dbReference>
<name>A0A381N735_9ZZZZ</name>
<evidence type="ECO:0000256" key="3">
    <source>
        <dbReference type="ARBA" id="ARBA00023015"/>
    </source>
</evidence>
<evidence type="ECO:0000259" key="9">
    <source>
        <dbReference type="Pfam" id="PF03449"/>
    </source>
</evidence>
<keyword evidence="5" id="KW-0804">Transcription</keyword>
<sequence length="155" mass="17444">MIKARLLKRFQEQLQVLERELKHELPKEIKFARELGDLRENAEYHAAKERQGIVNAQISMLKQRIADISLMNLDKLPHDKAAFGSTLELKEGDGELVVYQLVMAEDAEPGKGWISTSSPIGRALIGKEEGDEVLVPTPGGTRTFEILKLTTIHEE</sequence>
<gene>
    <name evidence="10" type="ORF">METZ01_LOCUS2247</name>
</gene>
<dbReference type="InterPro" id="IPR022691">
    <property type="entry name" value="Tscrpt_elong_fac_GreA/B_N"/>
</dbReference>
<dbReference type="Pfam" id="PF01272">
    <property type="entry name" value="GreA_GreB"/>
    <property type="match status" value="1"/>
</dbReference>
<dbReference type="InterPro" id="IPR036953">
    <property type="entry name" value="GreA/GreB_C_sf"/>
</dbReference>
<dbReference type="InterPro" id="IPR018151">
    <property type="entry name" value="TF_GreA/GreB_CS"/>
</dbReference>
<protein>
    <recommendedName>
        <fullName evidence="2">Transcription elongation factor GreA</fullName>
    </recommendedName>
    <alternativeName>
        <fullName evidence="7">Transcript cleavage factor GreA</fullName>
    </alternativeName>
</protein>
<evidence type="ECO:0000259" key="8">
    <source>
        <dbReference type="Pfam" id="PF01272"/>
    </source>
</evidence>
<proteinExistence type="inferred from homology"/>
<evidence type="ECO:0000256" key="6">
    <source>
        <dbReference type="ARBA" id="ARBA00024916"/>
    </source>
</evidence>
<reference evidence="10" key="1">
    <citation type="submission" date="2018-05" db="EMBL/GenBank/DDBJ databases">
        <authorList>
            <person name="Lanie J.A."/>
            <person name="Ng W.-L."/>
            <person name="Kazmierczak K.M."/>
            <person name="Andrzejewski T.M."/>
            <person name="Davidsen T.M."/>
            <person name="Wayne K.J."/>
            <person name="Tettelin H."/>
            <person name="Glass J.I."/>
            <person name="Rusch D."/>
            <person name="Podicherti R."/>
            <person name="Tsui H.-C.T."/>
            <person name="Winkler M.E."/>
        </authorList>
    </citation>
    <scope>NUCLEOTIDE SEQUENCE</scope>
</reference>